<sequence length="54" mass="5990">MNDGKFDSFMGVEQKAYLQEFEGLTTVSQSCRSGMLHIYKVVLEARDGTVSSTP</sequence>
<accession>A0A0C9T0B1</accession>
<organism evidence="1 2">
    <name type="scientific">Paxillus involutus ATCC 200175</name>
    <dbReference type="NCBI Taxonomy" id="664439"/>
    <lineage>
        <taxon>Eukaryota</taxon>
        <taxon>Fungi</taxon>
        <taxon>Dikarya</taxon>
        <taxon>Basidiomycota</taxon>
        <taxon>Agaricomycotina</taxon>
        <taxon>Agaricomycetes</taxon>
        <taxon>Agaricomycetidae</taxon>
        <taxon>Boletales</taxon>
        <taxon>Paxilineae</taxon>
        <taxon>Paxillaceae</taxon>
        <taxon>Paxillus</taxon>
    </lineage>
</organism>
<reference evidence="1 2" key="1">
    <citation type="submission" date="2014-06" db="EMBL/GenBank/DDBJ databases">
        <authorList>
            <consortium name="DOE Joint Genome Institute"/>
            <person name="Kuo A."/>
            <person name="Kohler A."/>
            <person name="Nagy L.G."/>
            <person name="Floudas D."/>
            <person name="Copeland A."/>
            <person name="Barry K.W."/>
            <person name="Cichocki N."/>
            <person name="Veneault-Fourrey C."/>
            <person name="LaButti K."/>
            <person name="Lindquist E.A."/>
            <person name="Lipzen A."/>
            <person name="Lundell T."/>
            <person name="Morin E."/>
            <person name="Murat C."/>
            <person name="Sun H."/>
            <person name="Tunlid A."/>
            <person name="Henrissat B."/>
            <person name="Grigoriev I.V."/>
            <person name="Hibbett D.S."/>
            <person name="Martin F."/>
            <person name="Nordberg H.P."/>
            <person name="Cantor M.N."/>
            <person name="Hua S.X."/>
        </authorList>
    </citation>
    <scope>NUCLEOTIDE SEQUENCE [LARGE SCALE GENOMIC DNA]</scope>
    <source>
        <strain evidence="1 2">ATCC 200175</strain>
    </source>
</reference>
<dbReference type="Proteomes" id="UP000053647">
    <property type="component" value="Unassembled WGS sequence"/>
</dbReference>
<reference evidence="2" key="2">
    <citation type="submission" date="2015-01" db="EMBL/GenBank/DDBJ databases">
        <title>Evolutionary Origins and Diversification of the Mycorrhizal Mutualists.</title>
        <authorList>
            <consortium name="DOE Joint Genome Institute"/>
            <consortium name="Mycorrhizal Genomics Consortium"/>
            <person name="Kohler A."/>
            <person name="Kuo A."/>
            <person name="Nagy L.G."/>
            <person name="Floudas D."/>
            <person name="Copeland A."/>
            <person name="Barry K.W."/>
            <person name="Cichocki N."/>
            <person name="Veneault-Fourrey C."/>
            <person name="LaButti K."/>
            <person name="Lindquist E.A."/>
            <person name="Lipzen A."/>
            <person name="Lundell T."/>
            <person name="Morin E."/>
            <person name="Murat C."/>
            <person name="Riley R."/>
            <person name="Ohm R."/>
            <person name="Sun H."/>
            <person name="Tunlid A."/>
            <person name="Henrissat B."/>
            <person name="Grigoriev I.V."/>
            <person name="Hibbett D.S."/>
            <person name="Martin F."/>
        </authorList>
    </citation>
    <scope>NUCLEOTIDE SEQUENCE [LARGE SCALE GENOMIC DNA]</scope>
    <source>
        <strain evidence="2">ATCC 200175</strain>
    </source>
</reference>
<evidence type="ECO:0000313" key="2">
    <source>
        <dbReference type="Proteomes" id="UP000053647"/>
    </source>
</evidence>
<dbReference type="EMBL" id="KN819514">
    <property type="protein sequence ID" value="KIJ09050.1"/>
    <property type="molecule type" value="Genomic_DNA"/>
</dbReference>
<protein>
    <submittedName>
        <fullName evidence="1">Uncharacterized protein</fullName>
    </submittedName>
</protein>
<dbReference type="HOGENOM" id="CLU_3050950_0_0_1"/>
<name>A0A0C9T0B1_PAXIN</name>
<proteinExistence type="predicted"/>
<gene>
    <name evidence="1" type="ORF">PAXINDRAFT_172656</name>
</gene>
<evidence type="ECO:0000313" key="1">
    <source>
        <dbReference type="EMBL" id="KIJ09050.1"/>
    </source>
</evidence>
<dbReference type="AlphaFoldDB" id="A0A0C9T0B1"/>
<keyword evidence="2" id="KW-1185">Reference proteome</keyword>